<dbReference type="Pfam" id="PF07690">
    <property type="entry name" value="MFS_1"/>
    <property type="match status" value="2"/>
</dbReference>
<dbReference type="InterPro" id="IPR011701">
    <property type="entry name" value="MFS"/>
</dbReference>
<feature type="transmembrane region" description="Helical" evidence="6">
    <location>
        <begin position="207"/>
        <end position="230"/>
    </location>
</feature>
<evidence type="ECO:0000313" key="9">
    <source>
        <dbReference type="Proteomes" id="UP001295794"/>
    </source>
</evidence>
<dbReference type="Gene3D" id="1.20.1250.20">
    <property type="entry name" value="MFS general substrate transporter like domains"/>
    <property type="match status" value="1"/>
</dbReference>
<proteinExistence type="predicted"/>
<dbReference type="SUPFAM" id="SSF103473">
    <property type="entry name" value="MFS general substrate transporter"/>
    <property type="match status" value="1"/>
</dbReference>
<evidence type="ECO:0000259" key="7">
    <source>
        <dbReference type="PROSITE" id="PS50850"/>
    </source>
</evidence>
<evidence type="ECO:0000256" key="4">
    <source>
        <dbReference type="ARBA" id="ARBA00023136"/>
    </source>
</evidence>
<feature type="transmembrane region" description="Helical" evidence="6">
    <location>
        <begin position="268"/>
        <end position="291"/>
    </location>
</feature>
<evidence type="ECO:0000256" key="2">
    <source>
        <dbReference type="ARBA" id="ARBA00022692"/>
    </source>
</evidence>
<comment type="caution">
    <text evidence="8">The sequence shown here is derived from an EMBL/GenBank/DDBJ whole genome shotgun (WGS) entry which is preliminary data.</text>
</comment>
<name>A0AAD2HH03_9AGAR</name>
<dbReference type="CDD" id="cd17502">
    <property type="entry name" value="MFS_Azr1_MDR_like"/>
    <property type="match status" value="1"/>
</dbReference>
<feature type="transmembrane region" description="Helical" evidence="6">
    <location>
        <begin position="449"/>
        <end position="469"/>
    </location>
</feature>
<evidence type="ECO:0000256" key="6">
    <source>
        <dbReference type="SAM" id="Phobius"/>
    </source>
</evidence>
<feature type="region of interest" description="Disordered" evidence="5">
    <location>
        <begin position="622"/>
        <end position="646"/>
    </location>
</feature>
<evidence type="ECO:0000256" key="3">
    <source>
        <dbReference type="ARBA" id="ARBA00022989"/>
    </source>
</evidence>
<keyword evidence="9" id="KW-1185">Reference proteome</keyword>
<accession>A0AAD2HH03</accession>
<feature type="transmembrane region" description="Helical" evidence="6">
    <location>
        <begin position="489"/>
        <end position="506"/>
    </location>
</feature>
<evidence type="ECO:0000256" key="5">
    <source>
        <dbReference type="SAM" id="MobiDB-lite"/>
    </source>
</evidence>
<dbReference type="Proteomes" id="UP001295794">
    <property type="component" value="Unassembled WGS sequence"/>
</dbReference>
<dbReference type="PANTHER" id="PTHR23501:SF189">
    <property type="entry name" value="DRUG TRANSPORTER, PUTATIVE (AFU_ORTHOLOGUE AFUA_4G03920)-RELATED"/>
    <property type="match status" value="1"/>
</dbReference>
<feature type="transmembrane region" description="Helical" evidence="6">
    <location>
        <begin position="61"/>
        <end position="86"/>
    </location>
</feature>
<feature type="transmembrane region" description="Helical" evidence="6">
    <location>
        <begin position="236"/>
        <end position="256"/>
    </location>
</feature>
<feature type="region of interest" description="Disordered" evidence="5">
    <location>
        <begin position="1"/>
        <end position="23"/>
    </location>
</feature>
<dbReference type="GO" id="GO:0005886">
    <property type="term" value="C:plasma membrane"/>
    <property type="evidence" value="ECO:0007669"/>
    <property type="project" value="TreeGrafter"/>
</dbReference>
<feature type="transmembrane region" description="Helical" evidence="6">
    <location>
        <begin position="129"/>
        <end position="147"/>
    </location>
</feature>
<dbReference type="GO" id="GO:0022857">
    <property type="term" value="F:transmembrane transporter activity"/>
    <property type="evidence" value="ECO:0007669"/>
    <property type="project" value="InterPro"/>
</dbReference>
<feature type="transmembrane region" description="Helical" evidence="6">
    <location>
        <begin position="355"/>
        <end position="374"/>
    </location>
</feature>
<keyword evidence="3 6" id="KW-1133">Transmembrane helix</keyword>
<evidence type="ECO:0000313" key="8">
    <source>
        <dbReference type="EMBL" id="CAK5274861.1"/>
    </source>
</evidence>
<dbReference type="EMBL" id="CAVNYO010000403">
    <property type="protein sequence ID" value="CAK5274861.1"/>
    <property type="molecule type" value="Genomic_DNA"/>
</dbReference>
<feature type="domain" description="Major facilitator superfamily (MFS) profile" evidence="7">
    <location>
        <begin position="64"/>
        <end position="585"/>
    </location>
</feature>
<dbReference type="Gene3D" id="1.20.1720.10">
    <property type="entry name" value="Multidrug resistance protein D"/>
    <property type="match status" value="1"/>
</dbReference>
<keyword evidence="4 6" id="KW-0472">Membrane</keyword>
<evidence type="ECO:0000256" key="1">
    <source>
        <dbReference type="ARBA" id="ARBA00004141"/>
    </source>
</evidence>
<feature type="compositionally biased region" description="Low complexity" evidence="5">
    <location>
        <begin position="1"/>
        <end position="18"/>
    </location>
</feature>
<feature type="compositionally biased region" description="Basic and acidic residues" evidence="5">
    <location>
        <begin position="634"/>
        <end position="646"/>
    </location>
</feature>
<keyword evidence="2 6" id="KW-0812">Transmembrane</keyword>
<comment type="subcellular location">
    <subcellularLocation>
        <location evidence="1">Membrane</location>
        <topology evidence="1">Multi-pass membrane protein</topology>
    </subcellularLocation>
</comment>
<reference evidence="8" key="1">
    <citation type="submission" date="2023-11" db="EMBL/GenBank/DDBJ databases">
        <authorList>
            <person name="De Vega J J."/>
            <person name="De Vega J J."/>
        </authorList>
    </citation>
    <scope>NUCLEOTIDE SEQUENCE</scope>
</reference>
<dbReference type="PANTHER" id="PTHR23501">
    <property type="entry name" value="MAJOR FACILITATOR SUPERFAMILY"/>
    <property type="match status" value="1"/>
</dbReference>
<dbReference type="AlphaFoldDB" id="A0AAD2HH03"/>
<dbReference type="InterPro" id="IPR020846">
    <property type="entry name" value="MFS_dom"/>
</dbReference>
<feature type="transmembrane region" description="Helical" evidence="6">
    <location>
        <begin position="394"/>
        <end position="414"/>
    </location>
</feature>
<sequence length="646" mass="68768">MSDTRASSSASSDHAPAVDADRTESILTTTAAEGLPPADGKPPETIIELTDQTNRLPFRKLLPVFLGLALCVVVSTLDSVIVATALPTISAAFDAGSVVSWVPSAYLLTSTCFQPLYGRFSDIFGRKSALCLAMALFMFGNLLAGFSKTIVQLIVFRGFAGAGGGGLISMMQIVVSDLVSLRERCLQICDSFLVSCSFEHRGKYQGIIGAVVAVGYAIGPVVGGALAQHVGWRWCMWITIPISFVATCVVVFVLPLKAVRGDIRQKLLAIDYIGTILTLAGCALLMLPLIWGGVIFPWTSSVVLAPLVSGFVVVGLFCFWEWKGARLPIVPSASSGLCSGKIVTPLVHIFKHSTVTGVLIAMFVNGFVFFSSLYYLPQFFQAALGFSPLKSGIFLVPMLVTLIMGSWGAGVIVSRTGRYRAIIYAGFSIWSVACGVLSTVNARTSKAELVVLMMLAGIGGGGTMQTTTVAAQASVPRRDMSVVTVMRNFLRLLGGTLSLAVASTIVNNSLQTSMNSLHIAPAIMTQIIDNPALLHSPESINLSADAAAEILAHGYIKGFNSLFIMHVALTVSATFVSVVLIKHKELTRGDDEALKQKAIQEERVRKLAKATLRGVASGAVTPRDLESGTVTPHHGFEMSRMHSKEA</sequence>
<dbReference type="PROSITE" id="PS50850">
    <property type="entry name" value="MFS"/>
    <property type="match status" value="1"/>
</dbReference>
<organism evidence="8 9">
    <name type="scientific">Mycena citricolor</name>
    <dbReference type="NCBI Taxonomy" id="2018698"/>
    <lineage>
        <taxon>Eukaryota</taxon>
        <taxon>Fungi</taxon>
        <taxon>Dikarya</taxon>
        <taxon>Basidiomycota</taxon>
        <taxon>Agaricomycotina</taxon>
        <taxon>Agaricomycetes</taxon>
        <taxon>Agaricomycetidae</taxon>
        <taxon>Agaricales</taxon>
        <taxon>Marasmiineae</taxon>
        <taxon>Mycenaceae</taxon>
        <taxon>Mycena</taxon>
    </lineage>
</organism>
<gene>
    <name evidence="8" type="ORF">MYCIT1_LOCUS22228</name>
</gene>
<feature type="transmembrane region" description="Helical" evidence="6">
    <location>
        <begin position="303"/>
        <end position="322"/>
    </location>
</feature>
<feature type="transmembrane region" description="Helical" evidence="6">
    <location>
        <begin position="98"/>
        <end position="117"/>
    </location>
</feature>
<feature type="transmembrane region" description="Helical" evidence="6">
    <location>
        <begin position="153"/>
        <end position="175"/>
    </location>
</feature>
<protein>
    <recommendedName>
        <fullName evidence="7">Major facilitator superfamily (MFS) profile domain-containing protein</fullName>
    </recommendedName>
</protein>
<feature type="transmembrane region" description="Helical" evidence="6">
    <location>
        <begin position="563"/>
        <end position="581"/>
    </location>
</feature>
<feature type="transmembrane region" description="Helical" evidence="6">
    <location>
        <begin position="421"/>
        <end position="443"/>
    </location>
</feature>
<dbReference type="InterPro" id="IPR036259">
    <property type="entry name" value="MFS_trans_sf"/>
</dbReference>